<gene>
    <name evidence="1" type="ORF">DEX24_01970</name>
</gene>
<dbReference type="EMBL" id="QFVR01000002">
    <property type="protein sequence ID" value="PWI26705.1"/>
    <property type="molecule type" value="Genomic_DNA"/>
</dbReference>
<dbReference type="Pfam" id="PF08877">
    <property type="entry name" value="MepB-like"/>
    <property type="match status" value="1"/>
</dbReference>
<accession>A0A2U3AQH0</accession>
<dbReference type="OrthoDB" id="4954833at2"/>
<evidence type="ECO:0000313" key="1">
    <source>
        <dbReference type="EMBL" id="PWI26705.1"/>
    </source>
</evidence>
<evidence type="ECO:0000313" key="2">
    <source>
        <dbReference type="Proteomes" id="UP000245938"/>
    </source>
</evidence>
<reference evidence="1 2" key="1">
    <citation type="submission" date="2018-05" db="EMBL/GenBank/DDBJ databases">
        <title>Kurthia sibirica genome sequence.</title>
        <authorList>
            <person name="Maclea K.S."/>
            <person name="Goen A.E."/>
        </authorList>
    </citation>
    <scope>NUCLEOTIDE SEQUENCE [LARGE SCALE GENOMIC DNA]</scope>
    <source>
        <strain evidence="1 2">ATCC 49154</strain>
    </source>
</reference>
<organism evidence="1 2">
    <name type="scientific">Kurthia sibirica</name>
    <dbReference type="NCBI Taxonomy" id="202750"/>
    <lineage>
        <taxon>Bacteria</taxon>
        <taxon>Bacillati</taxon>
        <taxon>Bacillota</taxon>
        <taxon>Bacilli</taxon>
        <taxon>Bacillales</taxon>
        <taxon>Caryophanaceae</taxon>
        <taxon>Kurthia</taxon>
    </lineage>
</organism>
<dbReference type="Proteomes" id="UP000245938">
    <property type="component" value="Unassembled WGS sequence"/>
</dbReference>
<protein>
    <submittedName>
        <fullName evidence="1">Mep operon protein MepB</fullName>
    </submittedName>
</protein>
<proteinExistence type="predicted"/>
<dbReference type="Gene3D" id="3.40.1350.140">
    <property type="entry name" value="MepB-like"/>
    <property type="match status" value="1"/>
</dbReference>
<sequence length="175" mass="20364">MNTPASNHFIDILNCLNKTLFTEQKLNLTHIEHEWQNAEYGAGIARIEERIIRFRTAKITPTKIGQFAVFWQKNEHGTNEPFSCNDLASALVIHTLSADRQFIGQFVFPKQLLIDKGILSTSKKVGKMAMRVYPIWDKPTSKQAQATQKWQLPYFFLLNDLHGNELERWTELYRL</sequence>
<dbReference type="AlphaFoldDB" id="A0A2U3AQH0"/>
<dbReference type="InterPro" id="IPR038231">
    <property type="entry name" value="MepB-like_sf"/>
</dbReference>
<keyword evidence="2" id="KW-1185">Reference proteome</keyword>
<comment type="caution">
    <text evidence="1">The sequence shown here is derived from an EMBL/GenBank/DDBJ whole genome shotgun (WGS) entry which is preliminary data.</text>
</comment>
<dbReference type="InterPro" id="IPR011235">
    <property type="entry name" value="MepB-like"/>
</dbReference>
<dbReference type="PIRSF" id="PIRSF032285">
    <property type="entry name" value="UCP032285"/>
    <property type="match status" value="1"/>
</dbReference>
<name>A0A2U3AQH0_9BACL</name>